<dbReference type="InterPro" id="IPR000873">
    <property type="entry name" value="AMP-dep_synth/lig_dom"/>
</dbReference>
<dbReference type="PANTHER" id="PTHR43352:SF1">
    <property type="entry name" value="ANTHRANILATE--COA LIGASE"/>
    <property type="match status" value="1"/>
</dbReference>
<dbReference type="Gene3D" id="3.40.50.980">
    <property type="match status" value="1"/>
</dbReference>
<dbReference type="AlphaFoldDB" id="A0A1T4NJY9"/>
<sequence>MPDQKVAASNLAIALLGPNLAKHPDKTAYICNAESVSYQQLADSACRFATLLQQSAITAGDRVLLILPDSPVFVAAFLGAVLHGAVAVPVSTALTADDYRYILQDSGARFLLYSSAVPLAAELASPALTDLACAETLTGWLEQYPTAELAAPAPAVDDLAFMLYTSGSTGKPKGVPHRHRDLLVAAEQYGSKVLGIRPDDLLFSASKLFFAYGLGNSLAFPLYSGATALLYPGKPLPEELLALIKQHHPTLFFSVPTVYAQIILSTATPQLDLPMRFCVSAGEGLPAAVFDEWQRLTGLDILDGIGTTELTHVFISNQPGRIRSGSAGQAVPGYQIRLVDDEGNPVQTGTPGHLQVQGDSTAPRYWNLPEKTADTMLADGFIKTGDVFLEQEGYYYHRGRSDDMLKVGGQWISPIQVEELLRTHPSVADCAVASCQVMGLMRPAAHLMLKPDCIADPALERDIRRFMASRLQDYMLPVRYFFVDDLPRTATGKVQRFKLKR</sequence>
<name>A0A1T4NJY9_9BACT</name>
<feature type="domain" description="AMP-dependent synthetase/ligase" evidence="2">
    <location>
        <begin position="20"/>
        <end position="366"/>
    </location>
</feature>
<dbReference type="GO" id="GO:0005524">
    <property type="term" value="F:ATP binding"/>
    <property type="evidence" value="ECO:0007669"/>
    <property type="project" value="InterPro"/>
</dbReference>
<accession>A0A1T4NJY9</accession>
<protein>
    <submittedName>
        <fullName evidence="4">Benzoate-CoA ligase</fullName>
    </submittedName>
</protein>
<dbReference type="InterPro" id="IPR045851">
    <property type="entry name" value="AMP-bd_C_sf"/>
</dbReference>
<dbReference type="PROSITE" id="PS00455">
    <property type="entry name" value="AMP_BINDING"/>
    <property type="match status" value="1"/>
</dbReference>
<dbReference type="GO" id="GO:0016405">
    <property type="term" value="F:CoA-ligase activity"/>
    <property type="evidence" value="ECO:0007669"/>
    <property type="project" value="InterPro"/>
</dbReference>
<keyword evidence="1 4" id="KW-0436">Ligase</keyword>
<dbReference type="GO" id="GO:0016878">
    <property type="term" value="F:acid-thiol ligase activity"/>
    <property type="evidence" value="ECO:0007669"/>
    <property type="project" value="TreeGrafter"/>
</dbReference>
<dbReference type="Proteomes" id="UP000190102">
    <property type="component" value="Unassembled WGS sequence"/>
</dbReference>
<dbReference type="Gene3D" id="3.30.300.30">
    <property type="match status" value="1"/>
</dbReference>
<dbReference type="GO" id="GO:0044550">
    <property type="term" value="P:secondary metabolite biosynthetic process"/>
    <property type="evidence" value="ECO:0007669"/>
    <property type="project" value="TreeGrafter"/>
</dbReference>
<evidence type="ECO:0000259" key="2">
    <source>
        <dbReference type="Pfam" id="PF00501"/>
    </source>
</evidence>
<gene>
    <name evidence="4" type="ORF">SAMN02745119_01658</name>
</gene>
<dbReference type="SUPFAM" id="SSF56801">
    <property type="entry name" value="Acetyl-CoA synthetase-like"/>
    <property type="match status" value="1"/>
</dbReference>
<evidence type="ECO:0000256" key="1">
    <source>
        <dbReference type="ARBA" id="ARBA00022598"/>
    </source>
</evidence>
<organism evidence="4 5">
    <name type="scientific">Trichlorobacter thiogenes</name>
    <dbReference type="NCBI Taxonomy" id="115783"/>
    <lineage>
        <taxon>Bacteria</taxon>
        <taxon>Pseudomonadati</taxon>
        <taxon>Thermodesulfobacteriota</taxon>
        <taxon>Desulfuromonadia</taxon>
        <taxon>Geobacterales</taxon>
        <taxon>Geobacteraceae</taxon>
        <taxon>Trichlorobacter</taxon>
    </lineage>
</organism>
<proteinExistence type="predicted"/>
<dbReference type="Pfam" id="PF13193">
    <property type="entry name" value="AMP-binding_C"/>
    <property type="match status" value="1"/>
</dbReference>
<dbReference type="EMBL" id="FUWR01000007">
    <property type="protein sequence ID" value="SJZ79347.1"/>
    <property type="molecule type" value="Genomic_DNA"/>
</dbReference>
<evidence type="ECO:0000313" key="5">
    <source>
        <dbReference type="Proteomes" id="UP000190102"/>
    </source>
</evidence>
<dbReference type="Gene3D" id="3.40.50.12820">
    <property type="match status" value="1"/>
</dbReference>
<dbReference type="PANTHER" id="PTHR43352">
    <property type="entry name" value="ACETYL-COA SYNTHETASE"/>
    <property type="match status" value="1"/>
</dbReference>
<evidence type="ECO:0000313" key="4">
    <source>
        <dbReference type="EMBL" id="SJZ79347.1"/>
    </source>
</evidence>
<feature type="domain" description="AMP-binding enzyme C-terminal" evidence="3">
    <location>
        <begin position="416"/>
        <end position="493"/>
    </location>
</feature>
<dbReference type="Pfam" id="PF00501">
    <property type="entry name" value="AMP-binding"/>
    <property type="match status" value="1"/>
</dbReference>
<dbReference type="InterPro" id="IPR020845">
    <property type="entry name" value="AMP-binding_CS"/>
</dbReference>
<dbReference type="InterPro" id="IPR025110">
    <property type="entry name" value="AMP-bd_C"/>
</dbReference>
<dbReference type="RefSeq" id="WP_078789955.1">
    <property type="nucleotide sequence ID" value="NZ_FUWR01000007.1"/>
</dbReference>
<dbReference type="STRING" id="115783.SAMN02745119_01658"/>
<keyword evidence="5" id="KW-1185">Reference proteome</keyword>
<dbReference type="NCBIfam" id="TIGR02262">
    <property type="entry name" value="benz_CoA_lig"/>
    <property type="match status" value="1"/>
</dbReference>
<reference evidence="5" key="1">
    <citation type="submission" date="2017-02" db="EMBL/GenBank/DDBJ databases">
        <authorList>
            <person name="Varghese N."/>
            <person name="Submissions S."/>
        </authorList>
    </citation>
    <scope>NUCLEOTIDE SEQUENCE [LARGE SCALE GENOMIC DNA]</scope>
    <source>
        <strain evidence="5">ATCC BAA-34</strain>
    </source>
</reference>
<evidence type="ECO:0000259" key="3">
    <source>
        <dbReference type="Pfam" id="PF13193"/>
    </source>
</evidence>
<dbReference type="OrthoDB" id="9799237at2"/>
<dbReference type="Gene3D" id="2.30.38.10">
    <property type="entry name" value="Luciferase, Domain 3"/>
    <property type="match status" value="1"/>
</dbReference>
<dbReference type="InterPro" id="IPR011957">
    <property type="entry name" value="Benz_CoA_lig"/>
</dbReference>